<evidence type="ECO:0000256" key="5">
    <source>
        <dbReference type="ARBA" id="ARBA00022989"/>
    </source>
</evidence>
<keyword evidence="5 7" id="KW-1133">Transmembrane helix</keyword>
<comment type="subcellular location">
    <subcellularLocation>
        <location evidence="1">Cell membrane</location>
        <topology evidence="1">Multi-pass membrane protein</topology>
    </subcellularLocation>
</comment>
<dbReference type="PANTHER" id="PTHR42709:SF6">
    <property type="entry name" value="UNDECAPRENYL PHOSPHATE TRANSPORTER A"/>
    <property type="match status" value="1"/>
</dbReference>
<proteinExistence type="inferred from homology"/>
<protein>
    <submittedName>
        <fullName evidence="9">DedA family protein</fullName>
    </submittedName>
</protein>
<evidence type="ECO:0000313" key="10">
    <source>
        <dbReference type="EMBL" id="XCH76852.1"/>
    </source>
</evidence>
<evidence type="ECO:0000256" key="4">
    <source>
        <dbReference type="ARBA" id="ARBA00022692"/>
    </source>
</evidence>
<evidence type="ECO:0000259" key="8">
    <source>
        <dbReference type="Pfam" id="PF09335"/>
    </source>
</evidence>
<evidence type="ECO:0000313" key="9">
    <source>
        <dbReference type="EMBL" id="XBP96148.1"/>
    </source>
</evidence>
<evidence type="ECO:0000256" key="6">
    <source>
        <dbReference type="ARBA" id="ARBA00023136"/>
    </source>
</evidence>
<organism evidence="9">
    <name type="scientific">Micromonospora sp. CCTCC AA 2012012</name>
    <dbReference type="NCBI Taxonomy" id="3111921"/>
    <lineage>
        <taxon>Bacteria</taxon>
        <taxon>Bacillati</taxon>
        <taxon>Actinomycetota</taxon>
        <taxon>Actinomycetes</taxon>
        <taxon>Micromonosporales</taxon>
        <taxon>Micromonosporaceae</taxon>
        <taxon>Micromonospora</taxon>
    </lineage>
</organism>
<evidence type="ECO:0000256" key="1">
    <source>
        <dbReference type="ARBA" id="ARBA00004651"/>
    </source>
</evidence>
<accession>A0AAU7MFQ7</accession>
<dbReference type="GO" id="GO:0005886">
    <property type="term" value="C:plasma membrane"/>
    <property type="evidence" value="ECO:0007669"/>
    <property type="project" value="UniProtKB-SubCell"/>
</dbReference>
<gene>
    <name evidence="10" type="ORF">ABUL08_12385</name>
    <name evidence="9" type="ORF">VK199_12335</name>
</gene>
<dbReference type="PANTHER" id="PTHR42709">
    <property type="entry name" value="ALKALINE PHOSPHATASE LIKE PROTEIN"/>
    <property type="match status" value="1"/>
</dbReference>
<dbReference type="InterPro" id="IPR051311">
    <property type="entry name" value="DedA_domain"/>
</dbReference>
<evidence type="ECO:0000256" key="3">
    <source>
        <dbReference type="ARBA" id="ARBA00022475"/>
    </source>
</evidence>
<comment type="similarity">
    <text evidence="2">Belongs to the DedA family.</text>
</comment>
<keyword evidence="6 7" id="KW-0472">Membrane</keyword>
<reference evidence="9" key="1">
    <citation type="submission" date="2024-01" db="EMBL/GenBank/DDBJ databases">
        <title>The genome sequence of Micromonospora mangrovi CCTCC AA 2012012.</title>
        <authorList>
            <person name="Gao J."/>
        </authorList>
    </citation>
    <scope>NUCLEOTIDE SEQUENCE</scope>
    <source>
        <strain evidence="9">CCTCC AA 2012012</strain>
    </source>
</reference>
<dbReference type="Pfam" id="PF09335">
    <property type="entry name" value="VTT_dom"/>
    <property type="match status" value="1"/>
</dbReference>
<reference evidence="10" key="2">
    <citation type="submission" date="2024-06" db="EMBL/GenBank/DDBJ databases">
        <title>Micromonospora mangrovi CCTCC AA 2012012 genome sequences.</title>
        <authorList>
            <person name="Gao J."/>
        </authorList>
    </citation>
    <scope>NUCLEOTIDE SEQUENCE</scope>
    <source>
        <strain evidence="10">CCTCC AA 2012012</strain>
    </source>
</reference>
<dbReference type="AlphaFoldDB" id="A0AAU7MFQ7"/>
<feature type="transmembrane region" description="Helical" evidence="7">
    <location>
        <begin position="137"/>
        <end position="159"/>
    </location>
</feature>
<feature type="transmembrane region" description="Helical" evidence="7">
    <location>
        <begin position="171"/>
        <end position="190"/>
    </location>
</feature>
<sequence>MTGHLTALVAHYGYLGIALLVGVEGFGLPTPGQTAIITGAGFAAHGHLAVAGVAVTAFLAAVVGDSVGYLIGRAGGRSLLPRYGRYVRFTPERFARLEAFMGRNGPKVIAVARFIDGLRQLNGIIAGATGVPWRRFVAYNAVGAAAWVGVWVTAGYLAADHLRAIEAGLHRYQGYALALGVVAALTWLGWRRHRRRAPSSRLHV</sequence>
<feature type="domain" description="VTT" evidence="8">
    <location>
        <begin position="34"/>
        <end position="156"/>
    </location>
</feature>
<dbReference type="EMBL" id="CP157762">
    <property type="protein sequence ID" value="XBP96148.1"/>
    <property type="molecule type" value="Genomic_DNA"/>
</dbReference>
<feature type="transmembrane region" description="Helical" evidence="7">
    <location>
        <begin position="7"/>
        <end position="28"/>
    </location>
</feature>
<dbReference type="InterPro" id="IPR032816">
    <property type="entry name" value="VTT_dom"/>
</dbReference>
<dbReference type="RefSeq" id="WP_350937619.1">
    <property type="nucleotide sequence ID" value="NZ_CP157762.1"/>
</dbReference>
<evidence type="ECO:0000256" key="2">
    <source>
        <dbReference type="ARBA" id="ARBA00010792"/>
    </source>
</evidence>
<name>A0AAU7MFQ7_9ACTN</name>
<keyword evidence="3" id="KW-1003">Cell membrane</keyword>
<dbReference type="EMBL" id="CP159342">
    <property type="protein sequence ID" value="XCH76852.1"/>
    <property type="molecule type" value="Genomic_DNA"/>
</dbReference>
<keyword evidence="4 7" id="KW-0812">Transmembrane</keyword>
<feature type="transmembrane region" description="Helical" evidence="7">
    <location>
        <begin position="48"/>
        <end position="72"/>
    </location>
</feature>
<evidence type="ECO:0000256" key="7">
    <source>
        <dbReference type="SAM" id="Phobius"/>
    </source>
</evidence>